<dbReference type="KEGG" id="lenr:94170820"/>
<accession>A0A836KMC4</accession>
<feature type="compositionally biased region" description="Basic residues" evidence="1">
    <location>
        <begin position="600"/>
        <end position="618"/>
    </location>
</feature>
<feature type="compositionally biased region" description="Low complexity" evidence="1">
    <location>
        <begin position="397"/>
        <end position="421"/>
    </location>
</feature>
<feature type="signal peptide" evidence="2">
    <location>
        <begin position="1"/>
        <end position="15"/>
    </location>
</feature>
<comment type="caution">
    <text evidence="3">The sequence shown here is derived from an EMBL/GenBank/DDBJ whole genome shotgun (WGS) entry which is preliminary data.</text>
</comment>
<feature type="region of interest" description="Disordered" evidence="1">
    <location>
        <begin position="577"/>
        <end position="641"/>
    </location>
</feature>
<proteinExistence type="predicted"/>
<protein>
    <submittedName>
        <fullName evidence="3">Uncharacterized protein</fullName>
    </submittedName>
</protein>
<dbReference type="OrthoDB" id="273754at2759"/>
<reference evidence="3 4" key="1">
    <citation type="submission" date="2021-02" db="EMBL/GenBank/DDBJ databases">
        <title>Leishmania (Mundinia) enrietti genome sequencing and assembly.</title>
        <authorList>
            <person name="Almutairi H."/>
            <person name="Gatherer D."/>
        </authorList>
    </citation>
    <scope>NUCLEOTIDE SEQUENCE [LARGE SCALE GENOMIC DNA]</scope>
    <source>
        <strain evidence="3">CUR178</strain>
    </source>
</reference>
<feature type="chain" id="PRO_5032972294" evidence="2">
    <location>
        <begin position="16"/>
        <end position="641"/>
    </location>
</feature>
<sequence length="641" mass="67648">MRSLLPLCLPGLAAAHAARGAAYALCLYTSHRCIFVRELSTPATLKSSKSGVAPFHARLLWQFSSKRPRHLVLCVREPLPAGSPLATEDAFEDFRGAEAAEASAAQTVVDSVAPRAPEDFMYGRLFLRPYNVAQMLTVLQGWSDLPAVVNRPRSNLTLTAVPPPASKPEQSCNVDVRPREVMLTVCLTRKMVPTALCDGGGAAAAEAVSQSSKNADPVPGEDYPDSVYVDGDMCTLSAVLRDSDLVLFTTHLESVLSDLFAIEHCSGKVERRKAFSPQHSGANHRTRGVSSSLERSSARQPKYLSQRCVAAVRTRSNTMEHRHQSCRRRRRVATAAASSAVTEAAEGGTVEWEPTPFAEASAKAAPAMAATQAEDDDYEEVVEDVEEGEGGVGVKKAATATSDAATSSTPTAAPPGSVASSTSYITTHTRERGEMTMESADRYAEARFVRDGSVAASEVQAVGRAGDFDVLRRTRQVEGSTENGGSRATVCATETTGAFRSSSGEVTGNFSYERFTTTTETTSAKVAAATAIPLREMADADGDGAFTMEVTAIKSQPSTEGAGVKASKGESCVQQKEAVVDEAATPARKRQASGSAGAASKKKTAKKKSRKTPTRRRSAASPAASVSASQGATECAGAMAF</sequence>
<gene>
    <name evidence="3" type="ORF">CUR178_03578</name>
</gene>
<evidence type="ECO:0000313" key="4">
    <source>
        <dbReference type="Proteomes" id="UP000674179"/>
    </source>
</evidence>
<name>A0A836KMC4_LEIEN</name>
<feature type="region of interest" description="Disordered" evidence="1">
    <location>
        <begin position="273"/>
        <end position="301"/>
    </location>
</feature>
<evidence type="ECO:0000256" key="1">
    <source>
        <dbReference type="SAM" id="MobiDB-lite"/>
    </source>
</evidence>
<evidence type="ECO:0000313" key="3">
    <source>
        <dbReference type="EMBL" id="KAG5475865.1"/>
    </source>
</evidence>
<dbReference type="AlphaFoldDB" id="A0A836KMC4"/>
<evidence type="ECO:0000256" key="2">
    <source>
        <dbReference type="SAM" id="SignalP"/>
    </source>
</evidence>
<organism evidence="3 4">
    <name type="scientific">Leishmania enriettii</name>
    <dbReference type="NCBI Taxonomy" id="5663"/>
    <lineage>
        <taxon>Eukaryota</taxon>
        <taxon>Discoba</taxon>
        <taxon>Euglenozoa</taxon>
        <taxon>Kinetoplastea</taxon>
        <taxon>Metakinetoplastina</taxon>
        <taxon>Trypanosomatida</taxon>
        <taxon>Trypanosomatidae</taxon>
        <taxon>Leishmaniinae</taxon>
        <taxon>Leishmania</taxon>
    </lineage>
</organism>
<feature type="compositionally biased region" description="Low complexity" evidence="1">
    <location>
        <begin position="619"/>
        <end position="629"/>
    </location>
</feature>
<feature type="region of interest" description="Disordered" evidence="1">
    <location>
        <begin position="386"/>
        <end position="421"/>
    </location>
</feature>
<feature type="compositionally biased region" description="Polar residues" evidence="1">
    <location>
        <begin position="288"/>
        <end position="299"/>
    </location>
</feature>
<dbReference type="RefSeq" id="XP_067691876.1">
    <property type="nucleotide sequence ID" value="XM_067835310.1"/>
</dbReference>
<keyword evidence="2" id="KW-0732">Signal</keyword>
<dbReference type="GeneID" id="94170820"/>
<dbReference type="EMBL" id="JAFHKP010000027">
    <property type="protein sequence ID" value="KAG5475865.1"/>
    <property type="molecule type" value="Genomic_DNA"/>
</dbReference>
<keyword evidence="4" id="KW-1185">Reference proteome</keyword>
<dbReference type="Proteomes" id="UP000674179">
    <property type="component" value="Chromosome 27"/>
</dbReference>